<protein>
    <submittedName>
        <fullName evidence="3">Uncharacterized protein LOC103524605 isoform X1</fullName>
    </submittedName>
    <submittedName>
        <fullName evidence="4">Uncharacterized protein LOC103524605 isoform X2</fullName>
    </submittedName>
    <submittedName>
        <fullName evidence="5">Uncharacterized protein LOC103524605 isoform X3</fullName>
    </submittedName>
</protein>
<accession>A0A3Q0IMA2</accession>
<dbReference type="GeneID" id="103524605"/>
<organism evidence="2 4">
    <name type="scientific">Diaphorina citri</name>
    <name type="common">Asian citrus psyllid</name>
    <dbReference type="NCBI Taxonomy" id="121845"/>
    <lineage>
        <taxon>Eukaryota</taxon>
        <taxon>Metazoa</taxon>
        <taxon>Ecdysozoa</taxon>
        <taxon>Arthropoda</taxon>
        <taxon>Hexapoda</taxon>
        <taxon>Insecta</taxon>
        <taxon>Pterygota</taxon>
        <taxon>Neoptera</taxon>
        <taxon>Paraneoptera</taxon>
        <taxon>Hemiptera</taxon>
        <taxon>Sternorrhyncha</taxon>
        <taxon>Psylloidea</taxon>
        <taxon>Psyllidae</taxon>
        <taxon>Diaphorininae</taxon>
        <taxon>Diaphorina</taxon>
    </lineage>
</organism>
<evidence type="ECO:0000313" key="5">
    <source>
        <dbReference type="RefSeq" id="XP_026675769.1"/>
    </source>
</evidence>
<feature type="region of interest" description="Disordered" evidence="1">
    <location>
        <begin position="1"/>
        <end position="28"/>
    </location>
</feature>
<evidence type="ECO:0000256" key="1">
    <source>
        <dbReference type="SAM" id="MobiDB-lite"/>
    </source>
</evidence>
<dbReference type="AlphaFoldDB" id="A0A3Q0IMA2"/>
<dbReference type="Proteomes" id="UP000079169">
    <property type="component" value="Unplaced"/>
</dbReference>
<keyword evidence="2" id="KW-1185">Reference proteome</keyword>
<evidence type="ECO:0000313" key="2">
    <source>
        <dbReference type="Proteomes" id="UP000079169"/>
    </source>
</evidence>
<feature type="region of interest" description="Disordered" evidence="1">
    <location>
        <begin position="83"/>
        <end position="118"/>
    </location>
</feature>
<proteinExistence type="predicted"/>
<dbReference type="KEGG" id="dci:103524605"/>
<sequence>MLLEDDAATEDKLLPTPDDIERSHTNMPEKYDFLSKDNVWKSNGKPRSLSEQLSDYWKTSEPVKTTTDFLQTKSTPDLLNFYARKPNTLSSTENTEDATKETQDTESSSQELNIKEDDVMGEINSLIVHLEEITKRPKSLP</sequence>
<dbReference type="RefSeq" id="XP_026675768.1">
    <property type="nucleotide sequence ID" value="XM_026819967.1"/>
</dbReference>
<dbReference type="PaxDb" id="121845-A0A3Q0IMA2"/>
<dbReference type="RefSeq" id="XP_026675767.1">
    <property type="nucleotide sequence ID" value="XM_026819966.1"/>
</dbReference>
<evidence type="ECO:0000313" key="4">
    <source>
        <dbReference type="RefSeq" id="XP_026675768.1"/>
    </source>
</evidence>
<evidence type="ECO:0000313" key="3">
    <source>
        <dbReference type="RefSeq" id="XP_026675767.1"/>
    </source>
</evidence>
<gene>
    <name evidence="3 4 5" type="primary">LOC103524605</name>
</gene>
<reference evidence="3 4" key="1">
    <citation type="submission" date="2025-04" db="UniProtKB">
        <authorList>
            <consortium name="RefSeq"/>
        </authorList>
    </citation>
    <scope>IDENTIFICATION</scope>
</reference>
<feature type="compositionally biased region" description="Basic and acidic residues" evidence="1">
    <location>
        <begin position="9"/>
        <end position="28"/>
    </location>
</feature>
<name>A0A3Q0IMA2_DIACI</name>
<dbReference type="RefSeq" id="XP_026675769.1">
    <property type="nucleotide sequence ID" value="XM_026819968.1"/>
</dbReference>